<sequence length="207" mass="24340">MLNELLEMLLNKKSSNEVFNPYQNEYMLNNLRLYFEYLLENNSRILLVGEAPGYRGCRLTGIPFTSETIIRYSQHEIFKKLRDKINLIHEESESVSENTATILWSFLIEYNKPAPILWNAFPFHPHEKGVDESNRKPREKEIEEGLKYLKMVYEIFKPQKIAAIGRVGEAVLSQLFPFQEIIYIRHPSYGGKKDFIKGMLKLYDTNI</sequence>
<dbReference type="KEGG" id="thyd:TTHT_1902"/>
<dbReference type="InterPro" id="IPR005122">
    <property type="entry name" value="Uracil-DNA_glycosylase-like"/>
</dbReference>
<dbReference type="CDD" id="cd10035">
    <property type="entry name" value="UDG_like"/>
    <property type="match status" value="1"/>
</dbReference>
<proteinExistence type="predicted"/>
<accession>A0A7R6PS56</accession>
<dbReference type="SUPFAM" id="SSF52141">
    <property type="entry name" value="Uracil-DNA glycosylase-like"/>
    <property type="match status" value="1"/>
</dbReference>
<reference evidence="2 3" key="1">
    <citation type="journal article" date="2012" name="Extremophiles">
        <title>Thermotomaculum hydrothermale gen. nov., sp. nov., a novel heterotrophic thermophile within the phylum Acidobacteria from a deep-sea hydrothermal vent chimney in the Southern Okinawa Trough.</title>
        <authorList>
            <person name="Izumi H."/>
            <person name="Nunoura T."/>
            <person name="Miyazaki M."/>
            <person name="Mino S."/>
            <person name="Toki T."/>
            <person name="Takai K."/>
            <person name="Sako Y."/>
            <person name="Sawabe T."/>
            <person name="Nakagawa S."/>
        </authorList>
    </citation>
    <scope>NUCLEOTIDE SEQUENCE [LARGE SCALE GENOMIC DNA]</scope>
    <source>
        <strain evidence="2 3">AC55</strain>
    </source>
</reference>
<name>A0A7R6PS56_9BACT</name>
<dbReference type="EMBL" id="AP017470">
    <property type="protein sequence ID" value="BBB33356.1"/>
    <property type="molecule type" value="Genomic_DNA"/>
</dbReference>
<dbReference type="AlphaFoldDB" id="A0A7R6PS56"/>
<dbReference type="Proteomes" id="UP000595564">
    <property type="component" value="Chromosome"/>
</dbReference>
<dbReference type="Gene3D" id="3.40.470.10">
    <property type="entry name" value="Uracil-DNA glycosylase-like domain"/>
    <property type="match status" value="1"/>
</dbReference>
<evidence type="ECO:0000313" key="3">
    <source>
        <dbReference type="Proteomes" id="UP000595564"/>
    </source>
</evidence>
<dbReference type="RefSeq" id="WP_201327663.1">
    <property type="nucleotide sequence ID" value="NZ_AP017470.1"/>
</dbReference>
<gene>
    <name evidence="2" type="ORF">TTHT_1902</name>
</gene>
<feature type="domain" description="Uracil-DNA glycosylase-like" evidence="1">
    <location>
        <begin position="41"/>
        <end position="189"/>
    </location>
</feature>
<dbReference type="Pfam" id="PF03167">
    <property type="entry name" value="UDG"/>
    <property type="match status" value="1"/>
</dbReference>
<evidence type="ECO:0000259" key="1">
    <source>
        <dbReference type="Pfam" id="PF03167"/>
    </source>
</evidence>
<organism evidence="2 3">
    <name type="scientific">Thermotomaculum hydrothermale</name>
    <dbReference type="NCBI Taxonomy" id="981385"/>
    <lineage>
        <taxon>Bacteria</taxon>
        <taxon>Pseudomonadati</taxon>
        <taxon>Acidobacteriota</taxon>
        <taxon>Holophagae</taxon>
        <taxon>Thermotomaculales</taxon>
        <taxon>Thermotomaculaceae</taxon>
        <taxon>Thermotomaculum</taxon>
    </lineage>
</organism>
<dbReference type="InterPro" id="IPR036895">
    <property type="entry name" value="Uracil-DNA_glycosylase-like_sf"/>
</dbReference>
<keyword evidence="3" id="KW-1185">Reference proteome</keyword>
<evidence type="ECO:0000313" key="2">
    <source>
        <dbReference type="EMBL" id="BBB33356.1"/>
    </source>
</evidence>
<protein>
    <recommendedName>
        <fullName evidence="1">Uracil-DNA glycosylase-like domain-containing protein</fullName>
    </recommendedName>
</protein>